<dbReference type="AlphaFoldDB" id="A0A415E455"/>
<keyword evidence="4" id="KW-0862">Zinc</keyword>
<dbReference type="STRING" id="1776384.GCA_900086585_04073"/>
<name>A0A415E455_9FIRM</name>
<dbReference type="InterPro" id="IPR051453">
    <property type="entry name" value="MBL_Glyoxalase_II"/>
</dbReference>
<dbReference type="PANTHER" id="PTHR46233:SF3">
    <property type="entry name" value="HYDROXYACYLGLUTATHIONE HYDROLASE GLOC"/>
    <property type="match status" value="1"/>
</dbReference>
<comment type="cofactor">
    <cofactor evidence="1">
        <name>Zn(2+)</name>
        <dbReference type="ChEBI" id="CHEBI:29105"/>
    </cofactor>
</comment>
<accession>A0A415E455</accession>
<dbReference type="GO" id="GO:0046872">
    <property type="term" value="F:metal ion binding"/>
    <property type="evidence" value="ECO:0007669"/>
    <property type="project" value="UniProtKB-KW"/>
</dbReference>
<dbReference type="GO" id="GO:0016787">
    <property type="term" value="F:hydrolase activity"/>
    <property type="evidence" value="ECO:0007669"/>
    <property type="project" value="UniProtKB-KW"/>
</dbReference>
<protein>
    <submittedName>
        <fullName evidence="6">MBL fold metallo-hydrolase</fullName>
    </submittedName>
</protein>
<dbReference type="PANTHER" id="PTHR46233">
    <property type="entry name" value="HYDROXYACYLGLUTATHIONE HYDROLASE GLOC"/>
    <property type="match status" value="1"/>
</dbReference>
<dbReference type="Pfam" id="PF00753">
    <property type="entry name" value="Lactamase_B"/>
    <property type="match status" value="1"/>
</dbReference>
<dbReference type="InterPro" id="IPR036866">
    <property type="entry name" value="RibonucZ/Hydroxyglut_hydro"/>
</dbReference>
<evidence type="ECO:0000256" key="1">
    <source>
        <dbReference type="ARBA" id="ARBA00001947"/>
    </source>
</evidence>
<evidence type="ECO:0000313" key="6">
    <source>
        <dbReference type="EMBL" id="RHJ88437.1"/>
    </source>
</evidence>
<dbReference type="EMBL" id="QRMS01000002">
    <property type="protein sequence ID" value="RHJ88437.1"/>
    <property type="molecule type" value="Genomic_DNA"/>
</dbReference>
<dbReference type="CDD" id="cd06262">
    <property type="entry name" value="metallo-hydrolase-like_MBL-fold"/>
    <property type="match status" value="1"/>
</dbReference>
<proteinExistence type="predicted"/>
<evidence type="ECO:0000313" key="7">
    <source>
        <dbReference type="Proteomes" id="UP000284841"/>
    </source>
</evidence>
<dbReference type="InterPro" id="IPR001279">
    <property type="entry name" value="Metallo-B-lactamas"/>
</dbReference>
<keyword evidence="2" id="KW-0479">Metal-binding</keyword>
<sequence>MIHVAARILKEEIFLKIKRFIGGSLQSNGYVLYGQTGGNCYIIDPGYQPRKFIDFIKENALAPKGILLTHLHHDHVGAAEAIRDALACPIFMHEEDAFVYKGVVDQTLKEGDTFELDGESLEVLHTPGHTRGSICIMAAKSRVCFTGDTIFDTDLGRTDLAGGSEADMKYSICDVVNKWENDIVIYPGHDNGCTMKKVRIYNAEFIALRDGNGR</sequence>
<dbReference type="Proteomes" id="UP000284841">
    <property type="component" value="Unassembled WGS sequence"/>
</dbReference>
<feature type="domain" description="Metallo-beta-lactamase" evidence="5">
    <location>
        <begin position="26"/>
        <end position="189"/>
    </location>
</feature>
<gene>
    <name evidence="6" type="ORF">DW099_08620</name>
</gene>
<comment type="caution">
    <text evidence="6">The sequence shown here is derived from an EMBL/GenBank/DDBJ whole genome shotgun (WGS) entry which is preliminary data.</text>
</comment>
<evidence type="ECO:0000256" key="2">
    <source>
        <dbReference type="ARBA" id="ARBA00022723"/>
    </source>
</evidence>
<dbReference type="Gene3D" id="3.60.15.10">
    <property type="entry name" value="Ribonuclease Z/Hydroxyacylglutathione hydrolase-like"/>
    <property type="match status" value="1"/>
</dbReference>
<evidence type="ECO:0000256" key="3">
    <source>
        <dbReference type="ARBA" id="ARBA00022801"/>
    </source>
</evidence>
<organism evidence="6 7">
    <name type="scientific">Emergencia timonensis</name>
    <dbReference type="NCBI Taxonomy" id="1776384"/>
    <lineage>
        <taxon>Bacteria</taxon>
        <taxon>Bacillati</taxon>
        <taxon>Bacillota</taxon>
        <taxon>Clostridia</taxon>
        <taxon>Peptostreptococcales</taxon>
        <taxon>Anaerovoracaceae</taxon>
        <taxon>Emergencia</taxon>
    </lineage>
</organism>
<dbReference type="SUPFAM" id="SSF56281">
    <property type="entry name" value="Metallo-hydrolase/oxidoreductase"/>
    <property type="match status" value="1"/>
</dbReference>
<dbReference type="OrthoDB" id="9802248at2"/>
<keyword evidence="3 6" id="KW-0378">Hydrolase</keyword>
<reference evidence="6 7" key="1">
    <citation type="submission" date="2018-08" db="EMBL/GenBank/DDBJ databases">
        <title>A genome reference for cultivated species of the human gut microbiota.</title>
        <authorList>
            <person name="Zou Y."/>
            <person name="Xue W."/>
            <person name="Luo G."/>
        </authorList>
    </citation>
    <scope>NUCLEOTIDE SEQUENCE [LARGE SCALE GENOMIC DNA]</scope>
    <source>
        <strain evidence="6 7">AM07-24</strain>
    </source>
</reference>
<evidence type="ECO:0000259" key="5">
    <source>
        <dbReference type="SMART" id="SM00849"/>
    </source>
</evidence>
<evidence type="ECO:0000256" key="4">
    <source>
        <dbReference type="ARBA" id="ARBA00022833"/>
    </source>
</evidence>
<keyword evidence="7" id="KW-1185">Reference proteome</keyword>
<dbReference type="SMART" id="SM00849">
    <property type="entry name" value="Lactamase_B"/>
    <property type="match status" value="1"/>
</dbReference>